<evidence type="ECO:0000256" key="6">
    <source>
        <dbReference type="ARBA" id="ARBA00022519"/>
    </source>
</evidence>
<comment type="function">
    <text evidence="1">Intake of glucose and galactose.</text>
</comment>
<evidence type="ECO:0000256" key="9">
    <source>
        <dbReference type="ARBA" id="ARBA00022989"/>
    </source>
</evidence>
<dbReference type="RefSeq" id="WP_147055167.1">
    <property type="nucleotide sequence ID" value="NZ_CP042437.1"/>
</dbReference>
<dbReference type="SUPFAM" id="SSF103473">
    <property type="entry name" value="MFS general substrate transporter"/>
    <property type="match status" value="1"/>
</dbReference>
<dbReference type="GO" id="GO:0015535">
    <property type="term" value="F:fucose:proton symporter activity"/>
    <property type="evidence" value="ECO:0007669"/>
    <property type="project" value="InterPro"/>
</dbReference>
<feature type="transmembrane region" description="Helical" evidence="11">
    <location>
        <begin position="394"/>
        <end position="411"/>
    </location>
</feature>
<dbReference type="InterPro" id="IPR005964">
    <property type="entry name" value="Glc/Gal_transptr_bac"/>
</dbReference>
<organism evidence="13 14">
    <name type="scientific">Mucilaginibacter ginsenosidivorax</name>
    <dbReference type="NCBI Taxonomy" id="862126"/>
    <lineage>
        <taxon>Bacteria</taxon>
        <taxon>Pseudomonadati</taxon>
        <taxon>Bacteroidota</taxon>
        <taxon>Sphingobacteriia</taxon>
        <taxon>Sphingobacteriales</taxon>
        <taxon>Sphingobacteriaceae</taxon>
        <taxon>Mucilaginibacter</taxon>
    </lineage>
</organism>
<dbReference type="CDD" id="cd17394">
    <property type="entry name" value="MFS_FucP_like"/>
    <property type="match status" value="1"/>
</dbReference>
<dbReference type="PANTHER" id="PTHR43702:SF3">
    <property type="entry name" value="PROTEIN TSGA"/>
    <property type="match status" value="1"/>
</dbReference>
<accession>A0A5B8W1X0</accession>
<keyword evidence="10 11" id="KW-0472">Membrane</keyword>
<dbReference type="InterPro" id="IPR036259">
    <property type="entry name" value="MFS_trans_sf"/>
</dbReference>
<evidence type="ECO:0000256" key="11">
    <source>
        <dbReference type="SAM" id="Phobius"/>
    </source>
</evidence>
<evidence type="ECO:0000256" key="4">
    <source>
        <dbReference type="ARBA" id="ARBA00022448"/>
    </source>
</evidence>
<feature type="transmembrane region" description="Helical" evidence="11">
    <location>
        <begin position="74"/>
        <end position="93"/>
    </location>
</feature>
<feature type="transmembrane region" description="Helical" evidence="11">
    <location>
        <begin position="189"/>
        <end position="208"/>
    </location>
</feature>
<evidence type="ECO:0000256" key="7">
    <source>
        <dbReference type="ARBA" id="ARBA00022597"/>
    </source>
</evidence>
<dbReference type="InterPro" id="IPR050375">
    <property type="entry name" value="MFS_TsgA-like"/>
</dbReference>
<comment type="subcellular location">
    <subcellularLocation>
        <location evidence="2">Cell inner membrane</location>
        <topology evidence="2">Multi-pass membrane protein</topology>
    </subcellularLocation>
</comment>
<dbReference type="PROSITE" id="PS50850">
    <property type="entry name" value="MFS"/>
    <property type="match status" value="1"/>
</dbReference>
<dbReference type="NCBIfam" id="TIGR00885">
    <property type="entry name" value="fucP"/>
    <property type="match status" value="1"/>
</dbReference>
<feature type="transmembrane region" description="Helical" evidence="11">
    <location>
        <begin position="365"/>
        <end position="382"/>
    </location>
</feature>
<dbReference type="Proteomes" id="UP000321362">
    <property type="component" value="Chromosome"/>
</dbReference>
<evidence type="ECO:0000256" key="1">
    <source>
        <dbReference type="ARBA" id="ARBA00003321"/>
    </source>
</evidence>
<dbReference type="OrthoDB" id="9786665at2"/>
<sequence length="425" mass="46521">MSKNKNTLAVVLITSLFFIWGFALNLNPILIPHLKKACQLSDLQSSLVDSAAYFAYFLLPIPAAQFMKRYGYKGGILFGLILFSVGAFLFFPASIVRNYAFFLGALFIIFSGAAFLETAANPYISVLGDPESATQRINFAQTFNGLAAVLASYLGGKAILSGKVLTPDQEKAMSSLQLNNYLNKEASSVQLPFLIIAVTVLIVAILLWRTHLPEIVEEGEGLSQHEDRTFLERIADLLNEKGLRFGVVAQFFYVGGQACVGSFLIRFSERVAGVDEAAANNYLTMALFAFLAGRFIGTFLMSFINPVKLLAIYGITNVSLIVLSVFLHGKFPVYALIGVEFFMSIMFPTIFSLSIRGLGAKTKEGSSLVIMAIVGGAIFPPIMGKLSDMTNIQIAYLVPAACFLFVFYFAIRNLKVKEVKLTVSH</sequence>
<dbReference type="PANTHER" id="PTHR43702">
    <property type="entry name" value="L-FUCOSE-PROTON SYMPORTER"/>
    <property type="match status" value="1"/>
</dbReference>
<dbReference type="EMBL" id="CP042437">
    <property type="protein sequence ID" value="QEC77459.1"/>
    <property type="molecule type" value="Genomic_DNA"/>
</dbReference>
<keyword evidence="4" id="KW-0813">Transport</keyword>
<dbReference type="AlphaFoldDB" id="A0A5B8W1X0"/>
<dbReference type="InterPro" id="IPR011701">
    <property type="entry name" value="MFS"/>
</dbReference>
<comment type="similarity">
    <text evidence="3">Belongs to the major facilitator superfamily. FHS transporter (TC 2.A.1.7) family.</text>
</comment>
<keyword evidence="6" id="KW-0997">Cell inner membrane</keyword>
<evidence type="ECO:0000256" key="5">
    <source>
        <dbReference type="ARBA" id="ARBA00022475"/>
    </source>
</evidence>
<dbReference type="Pfam" id="PF07690">
    <property type="entry name" value="MFS_1"/>
    <property type="match status" value="1"/>
</dbReference>
<dbReference type="InterPro" id="IPR005275">
    <property type="entry name" value="Lfuc_symporter_FucP"/>
</dbReference>
<evidence type="ECO:0000256" key="3">
    <source>
        <dbReference type="ARBA" id="ARBA00009120"/>
    </source>
</evidence>
<evidence type="ECO:0000256" key="8">
    <source>
        <dbReference type="ARBA" id="ARBA00022692"/>
    </source>
</evidence>
<dbReference type="Gene3D" id="1.20.1250.20">
    <property type="entry name" value="MFS general substrate transporter like domains"/>
    <property type="match status" value="2"/>
</dbReference>
<name>A0A5B8W1X0_9SPHI</name>
<feature type="domain" description="Major facilitator superfamily (MFS) profile" evidence="12">
    <location>
        <begin position="9"/>
        <end position="418"/>
    </location>
</feature>
<dbReference type="NCBIfam" id="TIGR01272">
    <property type="entry name" value="gluP"/>
    <property type="match status" value="1"/>
</dbReference>
<keyword evidence="14" id="KW-1185">Reference proteome</keyword>
<dbReference type="KEGG" id="mgk:FSB76_16465"/>
<protein>
    <submittedName>
        <fullName evidence="13">L-fucose:H+ symporter permease</fullName>
    </submittedName>
</protein>
<evidence type="ECO:0000313" key="13">
    <source>
        <dbReference type="EMBL" id="QEC77459.1"/>
    </source>
</evidence>
<keyword evidence="9 11" id="KW-1133">Transmembrane helix</keyword>
<evidence type="ECO:0000256" key="2">
    <source>
        <dbReference type="ARBA" id="ARBA00004429"/>
    </source>
</evidence>
<reference evidence="13 14" key="1">
    <citation type="journal article" date="2013" name="J. Microbiol.">
        <title>Mucilaginibacter ginsenosidivorax sp. nov., with ginsenoside converting activity isolated from sediment.</title>
        <authorList>
            <person name="Kim J.K."/>
            <person name="Choi T.E."/>
            <person name="Liu Q.M."/>
            <person name="Park H.Y."/>
            <person name="Yi T.H."/>
            <person name="Yoon M.H."/>
            <person name="Kim S.C."/>
            <person name="Im W.T."/>
        </authorList>
    </citation>
    <scope>NUCLEOTIDE SEQUENCE [LARGE SCALE GENOMIC DNA]</scope>
    <source>
        <strain evidence="13 14">KHI28</strain>
    </source>
</reference>
<gene>
    <name evidence="13" type="primary">fucP</name>
    <name evidence="13" type="ORF">FSB76_16465</name>
</gene>
<feature type="transmembrane region" description="Helical" evidence="11">
    <location>
        <begin position="243"/>
        <end position="265"/>
    </location>
</feature>
<feature type="transmembrane region" description="Helical" evidence="11">
    <location>
        <begin position="7"/>
        <end position="30"/>
    </location>
</feature>
<keyword evidence="7" id="KW-0762">Sugar transport</keyword>
<dbReference type="GO" id="GO:0005354">
    <property type="term" value="F:galactose transmembrane transporter activity"/>
    <property type="evidence" value="ECO:0007669"/>
    <property type="project" value="InterPro"/>
</dbReference>
<feature type="transmembrane region" description="Helical" evidence="11">
    <location>
        <begin position="333"/>
        <end position="353"/>
    </location>
</feature>
<dbReference type="GO" id="GO:0005886">
    <property type="term" value="C:plasma membrane"/>
    <property type="evidence" value="ECO:0007669"/>
    <property type="project" value="UniProtKB-SubCell"/>
</dbReference>
<dbReference type="GO" id="GO:0055056">
    <property type="term" value="F:D-glucose transmembrane transporter activity"/>
    <property type="evidence" value="ECO:0007669"/>
    <property type="project" value="InterPro"/>
</dbReference>
<feature type="transmembrane region" description="Helical" evidence="11">
    <location>
        <begin position="310"/>
        <end position="327"/>
    </location>
</feature>
<proteinExistence type="inferred from homology"/>
<keyword evidence="8 11" id="KW-0812">Transmembrane</keyword>
<feature type="transmembrane region" description="Helical" evidence="11">
    <location>
        <begin position="285"/>
        <end position="303"/>
    </location>
</feature>
<dbReference type="InterPro" id="IPR020846">
    <property type="entry name" value="MFS_dom"/>
</dbReference>
<keyword evidence="5" id="KW-1003">Cell membrane</keyword>
<evidence type="ECO:0000256" key="10">
    <source>
        <dbReference type="ARBA" id="ARBA00023136"/>
    </source>
</evidence>
<evidence type="ECO:0000259" key="12">
    <source>
        <dbReference type="PROSITE" id="PS50850"/>
    </source>
</evidence>
<feature type="transmembrane region" description="Helical" evidence="11">
    <location>
        <begin position="50"/>
        <end position="67"/>
    </location>
</feature>
<evidence type="ECO:0000313" key="14">
    <source>
        <dbReference type="Proteomes" id="UP000321362"/>
    </source>
</evidence>
<dbReference type="GO" id="GO:1904659">
    <property type="term" value="P:D-glucose transmembrane transport"/>
    <property type="evidence" value="ECO:0007669"/>
    <property type="project" value="InterPro"/>
</dbReference>
<feature type="transmembrane region" description="Helical" evidence="11">
    <location>
        <begin position="99"/>
        <end position="116"/>
    </location>
</feature>
<feature type="transmembrane region" description="Helical" evidence="11">
    <location>
        <begin position="137"/>
        <end position="155"/>
    </location>
</feature>